<dbReference type="GO" id="GO:0009706">
    <property type="term" value="C:chloroplast inner membrane"/>
    <property type="evidence" value="ECO:0007669"/>
    <property type="project" value="UniProtKB-SubCell"/>
</dbReference>
<evidence type="ECO:0000256" key="9">
    <source>
        <dbReference type="SAM" id="Phobius"/>
    </source>
</evidence>
<dbReference type="Pfam" id="PF16166">
    <property type="entry name" value="TIC20"/>
    <property type="match status" value="1"/>
</dbReference>
<keyword evidence="11" id="KW-1185">Reference proteome</keyword>
<gene>
    <name evidence="10" type="ORF">Adt_40862</name>
</gene>
<comment type="similarity">
    <text evidence="7">Belongs to the PspA/Vipp/IM30 family.</text>
</comment>
<dbReference type="PANTHER" id="PTHR31088">
    <property type="entry name" value="MEMBRANE-ASSOCIATED PROTEIN VIPP1, CHLOROPLASTIC"/>
    <property type="match status" value="1"/>
</dbReference>
<dbReference type="InterPro" id="IPR005691">
    <property type="entry name" value="Tic20"/>
</dbReference>
<evidence type="ECO:0000256" key="5">
    <source>
        <dbReference type="ARBA" id="ARBA00022989"/>
    </source>
</evidence>
<dbReference type="PANTHER" id="PTHR31088:SF12">
    <property type="entry name" value="MEMBRANE-ASSOCIATED PROTEIN VIPP1, CHLOROPLASTIC"/>
    <property type="match status" value="1"/>
</dbReference>
<dbReference type="Pfam" id="PF04012">
    <property type="entry name" value="PspA_IM30"/>
    <property type="match status" value="1"/>
</dbReference>
<keyword evidence="6 9" id="KW-0472">Membrane</keyword>
<proteinExistence type="inferred from homology"/>
<evidence type="ECO:0000256" key="4">
    <source>
        <dbReference type="ARBA" id="ARBA00022780"/>
    </source>
</evidence>
<feature type="transmembrane region" description="Helical" evidence="9">
    <location>
        <begin position="493"/>
        <end position="513"/>
    </location>
</feature>
<dbReference type="Proteomes" id="UP001604336">
    <property type="component" value="Unassembled WGS sequence"/>
</dbReference>
<evidence type="ECO:0000256" key="6">
    <source>
        <dbReference type="ARBA" id="ARBA00023136"/>
    </source>
</evidence>
<dbReference type="InterPro" id="IPR007157">
    <property type="entry name" value="PspA_VIPP1"/>
</dbReference>
<keyword evidence="5 9" id="KW-1133">Transmembrane helix</keyword>
<dbReference type="EMBL" id="JBFOLK010000013">
    <property type="protein sequence ID" value="KAL2465011.1"/>
    <property type="molecule type" value="Genomic_DNA"/>
</dbReference>
<evidence type="ECO:0000256" key="2">
    <source>
        <dbReference type="ARBA" id="ARBA00009596"/>
    </source>
</evidence>
<dbReference type="AlphaFoldDB" id="A0ABD1PR37"/>
<evidence type="ECO:0000256" key="8">
    <source>
        <dbReference type="SAM" id="Coils"/>
    </source>
</evidence>
<evidence type="ECO:0000256" key="1">
    <source>
        <dbReference type="ARBA" id="ARBA00004478"/>
    </source>
</evidence>
<feature type="transmembrane region" description="Helical" evidence="9">
    <location>
        <begin position="428"/>
        <end position="447"/>
    </location>
</feature>
<reference evidence="11" key="1">
    <citation type="submission" date="2024-07" db="EMBL/GenBank/DDBJ databases">
        <title>Two chromosome-level genome assemblies of Korean endemic species Abeliophyllum distichum and Forsythia ovata (Oleaceae).</title>
        <authorList>
            <person name="Jang H."/>
        </authorList>
    </citation>
    <scope>NUCLEOTIDE SEQUENCE [LARGE SCALE GENOMIC DNA]</scope>
</reference>
<evidence type="ECO:0000313" key="10">
    <source>
        <dbReference type="EMBL" id="KAL2465011.1"/>
    </source>
</evidence>
<keyword evidence="4" id="KW-1001">Plastid inner membrane</keyword>
<evidence type="ECO:0000256" key="3">
    <source>
        <dbReference type="ARBA" id="ARBA00022692"/>
    </source>
</evidence>
<evidence type="ECO:0000313" key="11">
    <source>
        <dbReference type="Proteomes" id="UP001604336"/>
    </source>
</evidence>
<evidence type="ECO:0000256" key="7">
    <source>
        <dbReference type="ARBA" id="ARBA00043985"/>
    </source>
</evidence>
<sequence>MAVRAPITGISMASSTVTPPASSCNRGVIIVKANSFSFRPSFFGNGVGTPKFAGIRLSHLSRSRCNSHHGGAQMNIFDRFARVIKSYANAIVSSFEDPEKILEQTVLEMNDDLIKMRQATAQVLASQKQLQNKYKTAQQASEDWYRRAQLALGKGDEDLAREALKRRKSYADNANALKTQLDQQKSVVDNLVSNTRLLESKIQEAKSKKDTLKARAQSAKTATKVSEMLGNVNTSSALSAFEKMEEKVMAMESQADALNQLTSDELEGKFALLESSSVDDDLASLEERIIWKYKEGRASTGENYWQHIECLYKESKPTPASPPAAAQEYGLTPSSSASLRHPCNQKFALLLPHPLKPTFRILRAPPQKLITTTRTTCSYTPTPATDRLISAASYFLPFFNGLQYGRFLFTKYPSLSLPIQPLLPLLSFYHSIPYASFVSFFALYLGIVRNPSLSRYARFNALQALVLDVLLVVPMLVQRIISPGRSGIGLKITAWAHSGIFAFVVACFVYGVVSSVLGKTPYLPFVAEAAGRQLE</sequence>
<keyword evidence="3 9" id="KW-0812">Transmembrane</keyword>
<comment type="subcellular location">
    <subcellularLocation>
        <location evidence="1">Plastid</location>
        <location evidence="1">Chloroplast inner membrane</location>
        <topology evidence="1">Multi-pass membrane protein</topology>
    </subcellularLocation>
</comment>
<keyword evidence="4" id="KW-0934">Plastid</keyword>
<feature type="coiled-coil region" evidence="8">
    <location>
        <begin position="160"/>
        <end position="261"/>
    </location>
</feature>
<comment type="similarity">
    <text evidence="2">Belongs to the Tic20 family.</text>
</comment>
<evidence type="ECO:0008006" key="12">
    <source>
        <dbReference type="Google" id="ProtNLM"/>
    </source>
</evidence>
<feature type="transmembrane region" description="Helical" evidence="9">
    <location>
        <begin position="459"/>
        <end position="481"/>
    </location>
</feature>
<accession>A0ABD1PR37</accession>
<protein>
    <recommendedName>
        <fullName evidence="12">Protein TIC 20</fullName>
    </recommendedName>
</protein>
<keyword evidence="8" id="KW-0175">Coiled coil</keyword>
<organism evidence="10 11">
    <name type="scientific">Abeliophyllum distichum</name>
    <dbReference type="NCBI Taxonomy" id="126358"/>
    <lineage>
        <taxon>Eukaryota</taxon>
        <taxon>Viridiplantae</taxon>
        <taxon>Streptophyta</taxon>
        <taxon>Embryophyta</taxon>
        <taxon>Tracheophyta</taxon>
        <taxon>Spermatophyta</taxon>
        <taxon>Magnoliopsida</taxon>
        <taxon>eudicotyledons</taxon>
        <taxon>Gunneridae</taxon>
        <taxon>Pentapetalae</taxon>
        <taxon>asterids</taxon>
        <taxon>lamiids</taxon>
        <taxon>Lamiales</taxon>
        <taxon>Oleaceae</taxon>
        <taxon>Forsythieae</taxon>
        <taxon>Abeliophyllum</taxon>
    </lineage>
</organism>
<comment type="caution">
    <text evidence="10">The sequence shown here is derived from an EMBL/GenBank/DDBJ whole genome shotgun (WGS) entry which is preliminary data.</text>
</comment>
<name>A0ABD1PR37_9LAMI</name>